<reference evidence="1" key="2">
    <citation type="journal article" date="2020" name="Nat. Commun.">
        <title>Large-scale genome sequencing of mycorrhizal fungi provides insights into the early evolution of symbiotic traits.</title>
        <authorList>
            <person name="Miyauchi S."/>
            <person name="Kiss E."/>
            <person name="Kuo A."/>
            <person name="Drula E."/>
            <person name="Kohler A."/>
            <person name="Sanchez-Garcia M."/>
            <person name="Morin E."/>
            <person name="Andreopoulos B."/>
            <person name="Barry K.W."/>
            <person name="Bonito G."/>
            <person name="Buee M."/>
            <person name="Carver A."/>
            <person name="Chen C."/>
            <person name="Cichocki N."/>
            <person name="Clum A."/>
            <person name="Culley D."/>
            <person name="Crous P.W."/>
            <person name="Fauchery L."/>
            <person name="Girlanda M."/>
            <person name="Hayes R.D."/>
            <person name="Keri Z."/>
            <person name="LaButti K."/>
            <person name="Lipzen A."/>
            <person name="Lombard V."/>
            <person name="Magnuson J."/>
            <person name="Maillard F."/>
            <person name="Murat C."/>
            <person name="Nolan M."/>
            <person name="Ohm R.A."/>
            <person name="Pangilinan J."/>
            <person name="Pereira M.F."/>
            <person name="Perotto S."/>
            <person name="Peter M."/>
            <person name="Pfister S."/>
            <person name="Riley R."/>
            <person name="Sitrit Y."/>
            <person name="Stielow J.B."/>
            <person name="Szollosi G."/>
            <person name="Zifcakova L."/>
            <person name="Stursova M."/>
            <person name="Spatafora J.W."/>
            <person name="Tedersoo L."/>
            <person name="Vaario L.M."/>
            <person name="Yamada A."/>
            <person name="Yan M."/>
            <person name="Wang P."/>
            <person name="Xu J."/>
            <person name="Bruns T."/>
            <person name="Baldrian P."/>
            <person name="Vilgalys R."/>
            <person name="Dunand C."/>
            <person name="Henrissat B."/>
            <person name="Grigoriev I.V."/>
            <person name="Hibbett D."/>
            <person name="Nagy L.G."/>
            <person name="Martin F.M."/>
        </authorList>
    </citation>
    <scope>NUCLEOTIDE SEQUENCE</scope>
    <source>
        <strain evidence="1">P2</strain>
    </source>
</reference>
<evidence type="ECO:0000313" key="2">
    <source>
        <dbReference type="Proteomes" id="UP000886501"/>
    </source>
</evidence>
<protein>
    <submittedName>
        <fullName evidence="1">Uncharacterized protein</fullName>
    </submittedName>
</protein>
<name>A0ACB6ZGQ7_THEGA</name>
<evidence type="ECO:0000313" key="1">
    <source>
        <dbReference type="EMBL" id="KAF9648518.1"/>
    </source>
</evidence>
<sequence length="286" mass="31420">MFSTSSASAIRLLARTSARSTLRAPTSRGLAGLSVARNACPRIAGTGRLIFGTVLTVSFALATTHIYADAQAESSDVVIDPNTSITFPKTMHIPSMVHIPDLSLIGVGVRTVSFLGIKVYSVAFYADLNNPALRIPRSGTPEEKIDHIIQNTTCALRVIPTRSTSYSHLRDGFMRALQARLVLAKKSEALTPQDELEIQSPLRKFKSMFPNSKPLEKHQPLDLLFLAPVVGEPRNVIVCDLGSVQSDWLARELLRAYFHENGISPAMKHNVWKNIESFGTDTRRIA</sequence>
<dbReference type="Proteomes" id="UP000886501">
    <property type="component" value="Unassembled WGS sequence"/>
</dbReference>
<proteinExistence type="predicted"/>
<gene>
    <name evidence="1" type="ORF">BDM02DRAFT_3115281</name>
</gene>
<dbReference type="EMBL" id="MU118012">
    <property type="protein sequence ID" value="KAF9648518.1"/>
    <property type="molecule type" value="Genomic_DNA"/>
</dbReference>
<accession>A0ACB6ZGQ7</accession>
<comment type="caution">
    <text evidence="1">The sequence shown here is derived from an EMBL/GenBank/DDBJ whole genome shotgun (WGS) entry which is preliminary data.</text>
</comment>
<reference evidence="1" key="1">
    <citation type="submission" date="2019-10" db="EMBL/GenBank/DDBJ databases">
        <authorList>
            <consortium name="DOE Joint Genome Institute"/>
            <person name="Kuo A."/>
            <person name="Miyauchi S."/>
            <person name="Kiss E."/>
            <person name="Drula E."/>
            <person name="Kohler A."/>
            <person name="Sanchez-Garcia M."/>
            <person name="Andreopoulos B."/>
            <person name="Barry K.W."/>
            <person name="Bonito G."/>
            <person name="Buee M."/>
            <person name="Carver A."/>
            <person name="Chen C."/>
            <person name="Cichocki N."/>
            <person name="Clum A."/>
            <person name="Culley D."/>
            <person name="Crous P.W."/>
            <person name="Fauchery L."/>
            <person name="Girlanda M."/>
            <person name="Hayes R."/>
            <person name="Keri Z."/>
            <person name="Labutti K."/>
            <person name="Lipzen A."/>
            <person name="Lombard V."/>
            <person name="Magnuson J."/>
            <person name="Maillard F."/>
            <person name="Morin E."/>
            <person name="Murat C."/>
            <person name="Nolan M."/>
            <person name="Ohm R."/>
            <person name="Pangilinan J."/>
            <person name="Pereira M."/>
            <person name="Perotto S."/>
            <person name="Peter M."/>
            <person name="Riley R."/>
            <person name="Sitrit Y."/>
            <person name="Stielow B."/>
            <person name="Szollosi G."/>
            <person name="Zifcakova L."/>
            <person name="Stursova M."/>
            <person name="Spatafora J.W."/>
            <person name="Tedersoo L."/>
            <person name="Vaario L.-M."/>
            <person name="Yamada A."/>
            <person name="Yan M."/>
            <person name="Wang P."/>
            <person name="Xu J."/>
            <person name="Bruns T."/>
            <person name="Baldrian P."/>
            <person name="Vilgalys R."/>
            <person name="Henrissat B."/>
            <person name="Grigoriev I.V."/>
            <person name="Hibbett D."/>
            <person name="Nagy L.G."/>
            <person name="Martin F.M."/>
        </authorList>
    </citation>
    <scope>NUCLEOTIDE SEQUENCE</scope>
    <source>
        <strain evidence="1">P2</strain>
    </source>
</reference>
<keyword evidence="2" id="KW-1185">Reference proteome</keyword>
<organism evidence="1 2">
    <name type="scientific">Thelephora ganbajun</name>
    <name type="common">Ganba fungus</name>
    <dbReference type="NCBI Taxonomy" id="370292"/>
    <lineage>
        <taxon>Eukaryota</taxon>
        <taxon>Fungi</taxon>
        <taxon>Dikarya</taxon>
        <taxon>Basidiomycota</taxon>
        <taxon>Agaricomycotina</taxon>
        <taxon>Agaricomycetes</taxon>
        <taxon>Thelephorales</taxon>
        <taxon>Thelephoraceae</taxon>
        <taxon>Thelephora</taxon>
    </lineage>
</organism>